<accession>A0A915D191</accession>
<dbReference type="InterPro" id="IPR019425">
    <property type="entry name" value="7TM_GPCR_serpentine_rcpt_Srt"/>
</dbReference>
<protein>
    <submittedName>
        <fullName evidence="3">Uncharacterized protein</fullName>
    </submittedName>
</protein>
<reference evidence="3" key="1">
    <citation type="submission" date="2022-11" db="UniProtKB">
        <authorList>
            <consortium name="WormBaseParasite"/>
        </authorList>
    </citation>
    <scope>IDENTIFICATION</scope>
</reference>
<sequence>MSTVWSIAEINAITSVHYKHAKFCNLFSVCVYDVYVPSKILIHFATFCWLHIHGFPPVIYLAFNPTIQKDAKQMWFSVLRRCKGQTKDKEIVTTTTARIERSNTNSAM</sequence>
<evidence type="ECO:0000313" key="2">
    <source>
        <dbReference type="Proteomes" id="UP000887574"/>
    </source>
</evidence>
<name>A0A915D191_9BILA</name>
<dbReference type="WBParaSite" id="jg14483">
    <property type="protein sequence ID" value="jg14483"/>
    <property type="gene ID" value="jg14483"/>
</dbReference>
<evidence type="ECO:0000313" key="3">
    <source>
        <dbReference type="WBParaSite" id="jg14483"/>
    </source>
</evidence>
<keyword evidence="2" id="KW-1185">Reference proteome</keyword>
<keyword evidence="1" id="KW-0812">Transmembrane</keyword>
<dbReference type="AlphaFoldDB" id="A0A915D191"/>
<evidence type="ECO:0000256" key="1">
    <source>
        <dbReference type="SAM" id="Phobius"/>
    </source>
</evidence>
<keyword evidence="1" id="KW-1133">Transmembrane helix</keyword>
<dbReference type="SUPFAM" id="SSF81321">
    <property type="entry name" value="Family A G protein-coupled receptor-like"/>
    <property type="match status" value="1"/>
</dbReference>
<dbReference type="Proteomes" id="UP000887574">
    <property type="component" value="Unplaced"/>
</dbReference>
<proteinExistence type="predicted"/>
<dbReference type="Pfam" id="PF10321">
    <property type="entry name" value="7TM_GPCR_Srt"/>
    <property type="match status" value="1"/>
</dbReference>
<organism evidence="2 3">
    <name type="scientific">Ditylenchus dipsaci</name>
    <dbReference type="NCBI Taxonomy" id="166011"/>
    <lineage>
        <taxon>Eukaryota</taxon>
        <taxon>Metazoa</taxon>
        <taxon>Ecdysozoa</taxon>
        <taxon>Nematoda</taxon>
        <taxon>Chromadorea</taxon>
        <taxon>Rhabditida</taxon>
        <taxon>Tylenchina</taxon>
        <taxon>Tylenchomorpha</taxon>
        <taxon>Sphaerularioidea</taxon>
        <taxon>Anguinidae</taxon>
        <taxon>Anguininae</taxon>
        <taxon>Ditylenchus</taxon>
    </lineage>
</organism>
<keyword evidence="1" id="KW-0472">Membrane</keyword>
<feature type="transmembrane region" description="Helical" evidence="1">
    <location>
        <begin position="40"/>
        <end position="63"/>
    </location>
</feature>